<keyword evidence="8" id="KW-0472">Membrane</keyword>
<dbReference type="SMART" id="SM00129">
    <property type="entry name" value="KISc"/>
    <property type="match status" value="1"/>
</dbReference>
<dbReference type="Gene3D" id="3.40.850.10">
    <property type="entry name" value="Kinesin motor domain"/>
    <property type="match status" value="1"/>
</dbReference>
<dbReference type="GO" id="GO:0070462">
    <property type="term" value="P:plus-end specific microtubule depolymerization"/>
    <property type="evidence" value="ECO:0007669"/>
    <property type="project" value="EnsemblFungi"/>
</dbReference>
<keyword evidence="1" id="KW-0493">Microtubule</keyword>
<dbReference type="EMBL" id="MCFH01000019">
    <property type="protein sequence ID" value="ORX51003.1"/>
    <property type="molecule type" value="Genomic_DNA"/>
</dbReference>
<feature type="transmembrane region" description="Helical" evidence="8">
    <location>
        <begin position="401"/>
        <end position="421"/>
    </location>
</feature>
<dbReference type="InterPro" id="IPR001752">
    <property type="entry name" value="Kinesin_motor_dom"/>
</dbReference>
<feature type="domain" description="Kinesin motor" evidence="9">
    <location>
        <begin position="17"/>
        <end position="377"/>
    </location>
</feature>
<dbReference type="PRINTS" id="PR00380">
    <property type="entry name" value="KINESINHEAVY"/>
</dbReference>
<keyword evidence="3 7" id="KW-0067">ATP-binding</keyword>
<keyword evidence="5 7" id="KW-0505">Motor protein</keyword>
<dbReference type="GO" id="GO:0031115">
    <property type="term" value="P:negative regulation of microtubule polymerization"/>
    <property type="evidence" value="ECO:0007669"/>
    <property type="project" value="EnsemblFungi"/>
</dbReference>
<reference evidence="10 11" key="1">
    <citation type="submission" date="2016-08" db="EMBL/GenBank/DDBJ databases">
        <title>Genomes of anaerobic fungi encode conserved fungal cellulosomes for biomass hydrolysis.</title>
        <authorList>
            <consortium name="DOE Joint Genome Institute"/>
            <person name="Haitjema C.H."/>
            <person name="Gilmore S.P."/>
            <person name="Henske J.K."/>
            <person name="Solomon K.V."/>
            <person name="De Groot R."/>
            <person name="Kuo A."/>
            <person name="Mondo S.J."/>
            <person name="Salamov A.A."/>
            <person name="Labutti K."/>
            <person name="Zhao Z."/>
            <person name="Chiniquy J."/>
            <person name="Barry K."/>
            <person name="Brewer H.M."/>
            <person name="Purvine S.O."/>
            <person name="Wright A.T."/>
            <person name="Boxma B."/>
            <person name="Van Alen T."/>
            <person name="Hackstein J.H."/>
            <person name="Baker S.E."/>
            <person name="Grigoriev I.V."/>
            <person name="O'Malley M.A."/>
        </authorList>
    </citation>
    <scope>NUCLEOTIDE SEQUENCE [LARGE SCALE GENOMIC DNA]</scope>
    <source>
        <strain evidence="11">finn</strain>
    </source>
</reference>
<name>A0A1Y1VBB1_9FUNG</name>
<keyword evidence="8" id="KW-0812">Transmembrane</keyword>
<feature type="binding site" evidence="7">
    <location>
        <begin position="135"/>
        <end position="142"/>
    </location>
    <ligand>
        <name>ATP</name>
        <dbReference type="ChEBI" id="CHEBI:30616"/>
    </ligand>
</feature>
<evidence type="ECO:0000259" key="9">
    <source>
        <dbReference type="PROSITE" id="PS50067"/>
    </source>
</evidence>
<dbReference type="STRING" id="1754191.A0A1Y1VBB1"/>
<dbReference type="SUPFAM" id="SSF52540">
    <property type="entry name" value="P-loop containing nucleoside triphosphate hydrolases"/>
    <property type="match status" value="1"/>
</dbReference>
<dbReference type="GO" id="GO:0099606">
    <property type="term" value="P:microtubule plus-end directed mitotic chromosome migration"/>
    <property type="evidence" value="ECO:0007669"/>
    <property type="project" value="EnsemblFungi"/>
</dbReference>
<proteinExistence type="inferred from homology"/>
<dbReference type="GO" id="GO:0007020">
    <property type="term" value="P:microtubule nucleation"/>
    <property type="evidence" value="ECO:0007669"/>
    <property type="project" value="EnsemblFungi"/>
</dbReference>
<dbReference type="GO" id="GO:0008017">
    <property type="term" value="F:microtubule binding"/>
    <property type="evidence" value="ECO:0007669"/>
    <property type="project" value="InterPro"/>
</dbReference>
<evidence type="ECO:0000256" key="1">
    <source>
        <dbReference type="ARBA" id="ARBA00022701"/>
    </source>
</evidence>
<evidence type="ECO:0000256" key="4">
    <source>
        <dbReference type="ARBA" id="ARBA00023054"/>
    </source>
</evidence>
<dbReference type="FunFam" id="3.40.850.10:FF:000056">
    <property type="entry name" value="Kinesin-like protein"/>
    <property type="match status" value="1"/>
</dbReference>
<dbReference type="GO" id="GO:0030473">
    <property type="term" value="P:nuclear migration along microtubule"/>
    <property type="evidence" value="ECO:0007669"/>
    <property type="project" value="EnsemblFungi"/>
</dbReference>
<dbReference type="Proteomes" id="UP000193719">
    <property type="component" value="Unassembled WGS sequence"/>
</dbReference>
<dbReference type="Pfam" id="PF00225">
    <property type="entry name" value="Kinesin"/>
    <property type="match status" value="1"/>
</dbReference>
<keyword evidence="11" id="KW-1185">Reference proteome</keyword>
<dbReference type="GO" id="GO:0008574">
    <property type="term" value="F:plus-end-directed microtubule motor activity"/>
    <property type="evidence" value="ECO:0007669"/>
    <property type="project" value="EnsemblFungi"/>
</dbReference>
<evidence type="ECO:0000256" key="7">
    <source>
        <dbReference type="PROSITE-ProRule" id="PRU00283"/>
    </source>
</evidence>
<sequence>MIVESTSGNLQKQEKSNILVTVRVRPLNSKEKQFLEPENESNFPEIDSTYNNNSFGKKIINVIDRNILVFDPLNSNNKELFRIPSHNNRRNKDIRYAFDHVFDENCTQQEVFENTTKFLIDDVLNGYNATVFAYGATGCGKTYTITGTAEDPGIIPRTMNELFKKIEEYKDNKIIESSLSYLEVYNETIRDLLAPDTKTLTPLNLREDSNGVIVSGLSEHHPNNVDDVIKLLIKGNNNRTKAATEANKVSSRSHAVLQLQIKQKEREANITTDYTSAVLSIIDLAGSERASVSKNQGERLVEGANINRSLLALGNCINALCTNSFHIPYRDSKLTRLLKFSLGGNCKVVMITNVSPSSLHYEETHNTLKYANRAKNIKTKIEQNLIHVESHIAQYPKIIQVFVYLFFYSYIYLYFIFKFFFFF</sequence>
<keyword evidence="2 7" id="KW-0547">Nucleotide-binding</keyword>
<dbReference type="InterPro" id="IPR036961">
    <property type="entry name" value="Kinesin_motor_dom_sf"/>
</dbReference>
<dbReference type="GO" id="GO:0061673">
    <property type="term" value="C:mitotic spindle astral microtubule"/>
    <property type="evidence" value="ECO:0007669"/>
    <property type="project" value="EnsemblFungi"/>
</dbReference>
<dbReference type="InterPro" id="IPR027640">
    <property type="entry name" value="Kinesin-like_fam"/>
</dbReference>
<dbReference type="GO" id="GO:0007079">
    <property type="term" value="P:mitotic chromosome movement towards spindle pole"/>
    <property type="evidence" value="ECO:0007669"/>
    <property type="project" value="EnsemblFungi"/>
</dbReference>
<evidence type="ECO:0000256" key="6">
    <source>
        <dbReference type="ARBA" id="ARBA00068376"/>
    </source>
</evidence>
<dbReference type="GO" id="GO:0090307">
    <property type="term" value="P:mitotic spindle assembly"/>
    <property type="evidence" value="ECO:0007669"/>
    <property type="project" value="EnsemblFungi"/>
</dbReference>
<keyword evidence="8" id="KW-1133">Transmembrane helix</keyword>
<gene>
    <name evidence="10" type="ORF">BCR36DRAFT_397232</name>
</gene>
<dbReference type="PANTHER" id="PTHR47968">
    <property type="entry name" value="CENTROMERE PROTEIN E"/>
    <property type="match status" value="1"/>
</dbReference>
<comment type="similarity">
    <text evidence="7">Belongs to the TRAFAC class myosin-kinesin ATPase superfamily. Kinesin family.</text>
</comment>
<dbReference type="GO" id="GO:0051228">
    <property type="term" value="P:mitotic spindle disassembly"/>
    <property type="evidence" value="ECO:0007669"/>
    <property type="project" value="EnsemblFungi"/>
</dbReference>
<reference evidence="10 11" key="2">
    <citation type="submission" date="2016-08" db="EMBL/GenBank/DDBJ databases">
        <title>Pervasive Adenine N6-methylation of Active Genes in Fungi.</title>
        <authorList>
            <consortium name="DOE Joint Genome Institute"/>
            <person name="Mondo S.J."/>
            <person name="Dannebaum R.O."/>
            <person name="Kuo R.C."/>
            <person name="Labutti K."/>
            <person name="Haridas S."/>
            <person name="Kuo A."/>
            <person name="Salamov A."/>
            <person name="Ahrendt S.R."/>
            <person name="Lipzen A."/>
            <person name="Sullivan W."/>
            <person name="Andreopoulos W.B."/>
            <person name="Clum A."/>
            <person name="Lindquist E."/>
            <person name="Daum C."/>
            <person name="Ramamoorthy G.K."/>
            <person name="Gryganskyi A."/>
            <person name="Culley D."/>
            <person name="Magnuson J.K."/>
            <person name="James T.Y."/>
            <person name="O'Malley M.A."/>
            <person name="Stajich J.E."/>
            <person name="Spatafora J.W."/>
            <person name="Visel A."/>
            <person name="Grigoriev I.V."/>
        </authorList>
    </citation>
    <scope>NUCLEOTIDE SEQUENCE [LARGE SCALE GENOMIC DNA]</scope>
    <source>
        <strain evidence="11">finn</strain>
    </source>
</reference>
<dbReference type="GO" id="GO:0070463">
    <property type="term" value="F:tubulin-dependent ATPase activity"/>
    <property type="evidence" value="ECO:0007669"/>
    <property type="project" value="EnsemblFungi"/>
</dbReference>
<dbReference type="GO" id="GO:0000132">
    <property type="term" value="P:establishment of mitotic spindle orientation"/>
    <property type="evidence" value="ECO:0007669"/>
    <property type="project" value="EnsemblFungi"/>
</dbReference>
<organism evidence="10 11">
    <name type="scientific">Piromyces finnis</name>
    <dbReference type="NCBI Taxonomy" id="1754191"/>
    <lineage>
        <taxon>Eukaryota</taxon>
        <taxon>Fungi</taxon>
        <taxon>Fungi incertae sedis</taxon>
        <taxon>Chytridiomycota</taxon>
        <taxon>Chytridiomycota incertae sedis</taxon>
        <taxon>Neocallimastigomycetes</taxon>
        <taxon>Neocallimastigales</taxon>
        <taxon>Neocallimastigaceae</taxon>
        <taxon>Piromyces</taxon>
    </lineage>
</organism>
<evidence type="ECO:0000313" key="10">
    <source>
        <dbReference type="EMBL" id="ORX51003.1"/>
    </source>
</evidence>
<dbReference type="CDD" id="cd01370">
    <property type="entry name" value="KISc_KIP3_like"/>
    <property type="match status" value="1"/>
</dbReference>
<dbReference type="AlphaFoldDB" id="A0A1Y1VBB1"/>
<evidence type="ECO:0000256" key="3">
    <source>
        <dbReference type="ARBA" id="ARBA00022840"/>
    </source>
</evidence>
<evidence type="ECO:0000256" key="5">
    <source>
        <dbReference type="ARBA" id="ARBA00023175"/>
    </source>
</evidence>
<dbReference type="OrthoDB" id="3176171at2759"/>
<evidence type="ECO:0000256" key="8">
    <source>
        <dbReference type="SAM" id="Phobius"/>
    </source>
</evidence>
<dbReference type="GO" id="GO:1990023">
    <property type="term" value="C:mitotic spindle midzone"/>
    <property type="evidence" value="ECO:0007669"/>
    <property type="project" value="EnsemblFungi"/>
</dbReference>
<dbReference type="InterPro" id="IPR027417">
    <property type="entry name" value="P-loop_NTPase"/>
</dbReference>
<dbReference type="PANTHER" id="PTHR47968:SF13">
    <property type="entry name" value="KINESIN-LIKE PROTEIN KIF19 ISOFORM X1"/>
    <property type="match status" value="1"/>
</dbReference>
<dbReference type="GO" id="GO:0032888">
    <property type="term" value="P:regulation of mitotic spindle elongation"/>
    <property type="evidence" value="ECO:0007669"/>
    <property type="project" value="EnsemblFungi"/>
</dbReference>
<dbReference type="GO" id="GO:0000776">
    <property type="term" value="C:kinetochore"/>
    <property type="evidence" value="ECO:0007669"/>
    <property type="project" value="EnsemblFungi"/>
</dbReference>
<keyword evidence="4" id="KW-0175">Coiled coil</keyword>
<protein>
    <recommendedName>
        <fullName evidence="6">Kinesin-like protein KIN-8B</fullName>
    </recommendedName>
</protein>
<dbReference type="GO" id="GO:0005524">
    <property type="term" value="F:ATP binding"/>
    <property type="evidence" value="ECO:0007669"/>
    <property type="project" value="UniProtKB-UniRule"/>
</dbReference>
<evidence type="ECO:0000256" key="2">
    <source>
        <dbReference type="ARBA" id="ARBA00022741"/>
    </source>
</evidence>
<evidence type="ECO:0000313" key="11">
    <source>
        <dbReference type="Proteomes" id="UP000193719"/>
    </source>
</evidence>
<dbReference type="GO" id="GO:0005880">
    <property type="term" value="C:nuclear microtubule"/>
    <property type="evidence" value="ECO:0007669"/>
    <property type="project" value="EnsemblFungi"/>
</dbReference>
<dbReference type="GO" id="GO:0035371">
    <property type="term" value="C:microtubule plus-end"/>
    <property type="evidence" value="ECO:0007669"/>
    <property type="project" value="EnsemblFungi"/>
</dbReference>
<dbReference type="PROSITE" id="PS50067">
    <property type="entry name" value="KINESIN_MOTOR_2"/>
    <property type="match status" value="1"/>
</dbReference>
<dbReference type="GO" id="GO:0045144">
    <property type="term" value="P:meiotic sister chromatid segregation"/>
    <property type="evidence" value="ECO:0007669"/>
    <property type="project" value="EnsemblFungi"/>
</dbReference>
<accession>A0A1Y1VBB1</accession>
<comment type="caution">
    <text evidence="10">The sequence shown here is derived from an EMBL/GenBank/DDBJ whole genome shotgun (WGS) entry which is preliminary data.</text>
</comment>